<sequence>MIKKQYLFVFAFAFFSCNQRKESEANTDFLYFDVKGYFAKEITHLQQLKPLVKKSVSINGATESKALVIKDWNKELAVFVDADINKTSWKGSFVASKNDSQENYTSSSKRIPVKKIVIEKQGNNIKKVEIFISNKNLLYTSNDTLTYYPDSLYLIKKQQKIRLLSSKKYSISGKIK</sequence>
<dbReference type="EMBL" id="QGNY01000009">
    <property type="protein sequence ID" value="PWS29992.1"/>
    <property type="molecule type" value="Genomic_DNA"/>
</dbReference>
<dbReference type="Proteomes" id="UP000245391">
    <property type="component" value="Unassembled WGS sequence"/>
</dbReference>
<comment type="caution">
    <text evidence="1">The sequence shown here is derived from an EMBL/GenBank/DDBJ whole genome shotgun (WGS) entry which is preliminary data.</text>
</comment>
<name>A0A317EU92_9SPHI</name>
<accession>A0A317EU92</accession>
<dbReference type="RefSeq" id="WP_109932545.1">
    <property type="nucleotide sequence ID" value="NZ_QGNY01000009.1"/>
</dbReference>
<organism evidence="1 2">
    <name type="scientific">Pedobacter paludis</name>
    <dbReference type="NCBI Taxonomy" id="2203212"/>
    <lineage>
        <taxon>Bacteria</taxon>
        <taxon>Pseudomonadati</taxon>
        <taxon>Bacteroidota</taxon>
        <taxon>Sphingobacteriia</taxon>
        <taxon>Sphingobacteriales</taxon>
        <taxon>Sphingobacteriaceae</taxon>
        <taxon>Pedobacter</taxon>
    </lineage>
</organism>
<evidence type="ECO:0000313" key="2">
    <source>
        <dbReference type="Proteomes" id="UP000245391"/>
    </source>
</evidence>
<evidence type="ECO:0000313" key="1">
    <source>
        <dbReference type="EMBL" id="PWS29992.1"/>
    </source>
</evidence>
<proteinExistence type="predicted"/>
<protein>
    <recommendedName>
        <fullName evidence="3">DUF4251 domain-containing protein</fullName>
    </recommendedName>
</protein>
<dbReference type="AlphaFoldDB" id="A0A317EU92"/>
<dbReference type="OrthoDB" id="794757at2"/>
<gene>
    <name evidence="1" type="ORF">DF947_20625</name>
</gene>
<dbReference type="PROSITE" id="PS51257">
    <property type="entry name" value="PROKAR_LIPOPROTEIN"/>
    <property type="match status" value="1"/>
</dbReference>
<keyword evidence="2" id="KW-1185">Reference proteome</keyword>
<reference evidence="2" key="1">
    <citation type="submission" date="2018-05" db="EMBL/GenBank/DDBJ databases">
        <title>Pedobacter paludis sp. nov., isolated from wetland soil.</title>
        <authorList>
            <person name="Zhang Y."/>
        </authorList>
    </citation>
    <scope>NUCLEOTIDE SEQUENCE [LARGE SCALE GENOMIC DNA]</scope>
    <source>
        <strain evidence="2">R-8</strain>
    </source>
</reference>
<evidence type="ECO:0008006" key="3">
    <source>
        <dbReference type="Google" id="ProtNLM"/>
    </source>
</evidence>